<dbReference type="InterPro" id="IPR001451">
    <property type="entry name" value="Hexapep"/>
</dbReference>
<dbReference type="Gene3D" id="3.40.1390.10">
    <property type="entry name" value="MurE/MurF, N-terminal domain"/>
    <property type="match status" value="1"/>
</dbReference>
<organism evidence="9 10">
    <name type="scientific">Pelagovum pacificum</name>
    <dbReference type="NCBI Taxonomy" id="2588711"/>
    <lineage>
        <taxon>Bacteria</taxon>
        <taxon>Pseudomonadati</taxon>
        <taxon>Pseudomonadota</taxon>
        <taxon>Alphaproteobacteria</taxon>
        <taxon>Rhodobacterales</taxon>
        <taxon>Paracoccaceae</taxon>
        <taxon>Pelagovum</taxon>
    </lineage>
</organism>
<proteinExistence type="inferred from homology"/>
<feature type="active site" description="Proton acceptor" evidence="7">
    <location>
        <position position="261"/>
    </location>
</feature>
<comment type="similarity">
    <text evidence="7">Belongs to the transferase hexapeptide repeat family. LpxD subfamily.</text>
</comment>
<comment type="catalytic activity">
    <reaction evidence="7">
        <text>a UDP-3-O-[(3R)-3-hydroxyacyl]-alpha-D-glucosamine + a (3R)-hydroxyacyl-[ACP] = a UDP-2-N,3-O-bis[(3R)-3-hydroxyacyl]-alpha-D-glucosamine + holo-[ACP] + H(+)</text>
        <dbReference type="Rhea" id="RHEA:53836"/>
        <dbReference type="Rhea" id="RHEA-COMP:9685"/>
        <dbReference type="Rhea" id="RHEA-COMP:9945"/>
        <dbReference type="ChEBI" id="CHEBI:15378"/>
        <dbReference type="ChEBI" id="CHEBI:64479"/>
        <dbReference type="ChEBI" id="CHEBI:78827"/>
        <dbReference type="ChEBI" id="CHEBI:137740"/>
        <dbReference type="ChEBI" id="CHEBI:137748"/>
        <dbReference type="EC" id="2.3.1.191"/>
    </reaction>
</comment>
<dbReference type="InterPro" id="IPR007691">
    <property type="entry name" value="LpxD"/>
</dbReference>
<evidence type="ECO:0000256" key="1">
    <source>
        <dbReference type="ARBA" id="ARBA00022516"/>
    </source>
</evidence>
<keyword evidence="5 7" id="KW-0443">Lipid metabolism</keyword>
<evidence type="ECO:0000256" key="7">
    <source>
        <dbReference type="HAMAP-Rule" id="MF_00523"/>
    </source>
</evidence>
<dbReference type="CDD" id="cd03352">
    <property type="entry name" value="LbH_LpxD"/>
    <property type="match status" value="1"/>
</dbReference>
<dbReference type="SUPFAM" id="SSF51161">
    <property type="entry name" value="Trimeric LpxA-like enzymes"/>
    <property type="match status" value="1"/>
</dbReference>
<name>A0A5C5GDE5_9RHOB</name>
<accession>A0A5C5GDE5</accession>
<dbReference type="EC" id="2.3.1.191" evidence="7"/>
<evidence type="ECO:0000313" key="10">
    <source>
        <dbReference type="Proteomes" id="UP000314011"/>
    </source>
</evidence>
<gene>
    <name evidence="7" type="primary">lpxD</name>
    <name evidence="9" type="ORF">FHY64_01615</name>
</gene>
<evidence type="ECO:0000259" key="8">
    <source>
        <dbReference type="Pfam" id="PF04613"/>
    </source>
</evidence>
<dbReference type="GO" id="GO:0103118">
    <property type="term" value="F:UDP-3-O-[(3R)-3-hydroxyacyl]-glucosamine N-acyltransferase activity"/>
    <property type="evidence" value="ECO:0007669"/>
    <property type="project" value="UniProtKB-EC"/>
</dbReference>
<protein>
    <recommendedName>
        <fullName evidence="7">UDP-3-O-acylglucosamine N-acyltransferase</fullName>
        <ecNumber evidence="7">2.3.1.191</ecNumber>
    </recommendedName>
</protein>
<dbReference type="RefSeq" id="WP_140192707.1">
    <property type="nucleotide sequence ID" value="NZ_CP065915.1"/>
</dbReference>
<dbReference type="Pfam" id="PF04613">
    <property type="entry name" value="LpxD"/>
    <property type="match status" value="1"/>
</dbReference>
<comment type="pathway">
    <text evidence="7">Bacterial outer membrane biogenesis; LPS lipid A biosynthesis.</text>
</comment>
<dbReference type="InterPro" id="IPR020573">
    <property type="entry name" value="UDP_GlcNAc_AcTrfase_non-rep"/>
</dbReference>
<dbReference type="PANTHER" id="PTHR43378">
    <property type="entry name" value="UDP-3-O-ACYLGLUCOSAMINE N-ACYLTRANSFERASE"/>
    <property type="match status" value="1"/>
</dbReference>
<keyword evidence="1 7" id="KW-0444">Lipid biosynthesis</keyword>
<keyword evidence="4 7" id="KW-0677">Repeat</keyword>
<evidence type="ECO:0000256" key="2">
    <source>
        <dbReference type="ARBA" id="ARBA00022556"/>
    </source>
</evidence>
<comment type="subunit">
    <text evidence="7">Homotrimer.</text>
</comment>
<keyword evidence="6 7" id="KW-0012">Acyltransferase</keyword>
<dbReference type="UniPathway" id="UPA00973"/>
<dbReference type="EMBL" id="VFFF01000001">
    <property type="protein sequence ID" value="TNY32027.1"/>
    <property type="molecule type" value="Genomic_DNA"/>
</dbReference>
<dbReference type="NCBIfam" id="NF002060">
    <property type="entry name" value="PRK00892.1"/>
    <property type="match status" value="1"/>
</dbReference>
<dbReference type="GO" id="GO:0016020">
    <property type="term" value="C:membrane"/>
    <property type="evidence" value="ECO:0007669"/>
    <property type="project" value="GOC"/>
</dbReference>
<dbReference type="Pfam" id="PF00132">
    <property type="entry name" value="Hexapep"/>
    <property type="match status" value="1"/>
</dbReference>
<dbReference type="GO" id="GO:0009245">
    <property type="term" value="P:lipid A biosynthetic process"/>
    <property type="evidence" value="ECO:0007669"/>
    <property type="project" value="UniProtKB-UniRule"/>
</dbReference>
<dbReference type="InterPro" id="IPR011004">
    <property type="entry name" value="Trimer_LpxA-like_sf"/>
</dbReference>
<sequence>MTHSIEDIAAALGAEALGAVSLRVSGAAEPQSAGPHDLALAMSPAYGDAIGQGQARAAVVWPGADWQALGLEAAIVAPRARLAMARLTQMLDRPYGREAGIHPTAVIGEGAEIDPTAHVGPLSIIGAGAKIGAGTVLTGQSTVGEGAEIGADGLIHAGVRIGRDVRIGARVILQPNVVIGGDGFSFVSEAVSNAERARDSLGDEPLAAPQDARWHRIHSLGGVEIGDDVEVGANSAIDAGTIRATRIGRGTKIDNLVQVGHNVIVGEDCLLCGTTGIAGSTVIGNRVVLGGMTGVVDNIRIGDDVVTGAGTLVISNVPAGRIMMGSPAVKMSTHIESYKALRRLPRLLKRLGKG</sequence>
<comment type="caution">
    <text evidence="9">The sequence shown here is derived from an EMBL/GenBank/DDBJ whole genome shotgun (WGS) entry which is preliminary data.</text>
</comment>
<dbReference type="PANTHER" id="PTHR43378:SF2">
    <property type="entry name" value="UDP-3-O-ACYLGLUCOSAMINE N-ACYLTRANSFERASE 1, MITOCHONDRIAL-RELATED"/>
    <property type="match status" value="1"/>
</dbReference>
<keyword evidence="3 7" id="KW-0808">Transferase</keyword>
<dbReference type="HAMAP" id="MF_00523">
    <property type="entry name" value="LpxD"/>
    <property type="match status" value="1"/>
</dbReference>
<evidence type="ECO:0000256" key="6">
    <source>
        <dbReference type="ARBA" id="ARBA00023315"/>
    </source>
</evidence>
<dbReference type="GO" id="GO:0016410">
    <property type="term" value="F:N-acyltransferase activity"/>
    <property type="evidence" value="ECO:0007669"/>
    <property type="project" value="InterPro"/>
</dbReference>
<dbReference type="OrthoDB" id="9784739at2"/>
<comment type="function">
    <text evidence="7">Catalyzes the N-acylation of UDP-3-O-acylglucosamine using 3-hydroxyacyl-ACP as the acyl donor. Is involved in the biosynthesis of lipid A, a phosphorylated glycolipid that anchors the lipopolysaccharide to the outer membrane of the cell.</text>
</comment>
<evidence type="ECO:0000313" key="9">
    <source>
        <dbReference type="EMBL" id="TNY32027.1"/>
    </source>
</evidence>
<feature type="domain" description="UDP-3-O-[3-hydroxymyristoyl] glucosamine N-acyltransferase non-repeat region" evidence="8">
    <location>
        <begin position="22"/>
        <end position="89"/>
    </location>
</feature>
<keyword evidence="2 7" id="KW-0441">Lipid A biosynthesis</keyword>
<reference evidence="9 10" key="1">
    <citation type="submission" date="2019-06" db="EMBL/GenBank/DDBJ databases">
        <title>Genome of new Rhodobacteraceae sp. SM1903.</title>
        <authorList>
            <person name="Ren X."/>
        </authorList>
    </citation>
    <scope>NUCLEOTIDE SEQUENCE [LARGE SCALE GENOMIC DNA]</scope>
    <source>
        <strain evidence="9 10">SM1903</strain>
    </source>
</reference>
<dbReference type="AlphaFoldDB" id="A0A5C5GDE5"/>
<evidence type="ECO:0000256" key="5">
    <source>
        <dbReference type="ARBA" id="ARBA00023098"/>
    </source>
</evidence>
<dbReference type="Gene3D" id="2.160.10.10">
    <property type="entry name" value="Hexapeptide repeat proteins"/>
    <property type="match status" value="1"/>
</dbReference>
<dbReference type="Proteomes" id="UP000314011">
    <property type="component" value="Unassembled WGS sequence"/>
</dbReference>
<keyword evidence="10" id="KW-1185">Reference proteome</keyword>
<evidence type="ECO:0000256" key="3">
    <source>
        <dbReference type="ARBA" id="ARBA00022679"/>
    </source>
</evidence>
<evidence type="ECO:0000256" key="4">
    <source>
        <dbReference type="ARBA" id="ARBA00022737"/>
    </source>
</evidence>